<dbReference type="Proteomes" id="UP000013276">
    <property type="component" value="Unassembled WGS sequence"/>
</dbReference>
<comment type="caution">
    <text evidence="1">The sequence shown here is derived from an EMBL/GenBank/DDBJ whole genome shotgun (WGS) entry which is preliminary data.</text>
</comment>
<name>N9BYB8_9GAMM</name>
<dbReference type="PATRIC" id="fig|1257043.3.peg.2845"/>
<accession>N9BYB8</accession>
<protein>
    <submittedName>
        <fullName evidence="1">Uncharacterized protein</fullName>
    </submittedName>
</protein>
<organism evidence="1 2">
    <name type="scientific">Acinetobacter ursingii ANC 3649</name>
    <dbReference type="NCBI Taxonomy" id="1257043"/>
    <lineage>
        <taxon>Bacteria</taxon>
        <taxon>Pseudomonadati</taxon>
        <taxon>Pseudomonadota</taxon>
        <taxon>Gammaproteobacteria</taxon>
        <taxon>Moraxellales</taxon>
        <taxon>Moraxellaceae</taxon>
        <taxon>Acinetobacter</taxon>
    </lineage>
</organism>
<sequence>MSWYLWRYHQIKISAAGVYHVLKRHGMNRLPQNQRKRSIPAPQRYEKQVPGYHVQVDVKFLFFKDQNGKQVKRYQYTAIDDATRIRALKIYENIIKPLLLISSIM</sequence>
<keyword evidence="2" id="KW-1185">Reference proteome</keyword>
<evidence type="ECO:0000313" key="1">
    <source>
        <dbReference type="EMBL" id="ENV78572.1"/>
    </source>
</evidence>
<dbReference type="EMBL" id="APQC01000020">
    <property type="protein sequence ID" value="ENV78572.1"/>
    <property type="molecule type" value="Genomic_DNA"/>
</dbReference>
<dbReference type="AlphaFoldDB" id="N9BYB8"/>
<evidence type="ECO:0000313" key="2">
    <source>
        <dbReference type="Proteomes" id="UP000013276"/>
    </source>
</evidence>
<gene>
    <name evidence="1" type="ORF">F942_02909</name>
</gene>
<dbReference type="HOGENOM" id="CLU_2230661_0_0_6"/>
<reference evidence="1 2" key="1">
    <citation type="submission" date="2013-02" db="EMBL/GenBank/DDBJ databases">
        <title>The Genome Sequence of Acinetobacter ursingii NIPH ANC_3649.</title>
        <authorList>
            <consortium name="The Broad Institute Genome Sequencing Platform"/>
            <consortium name="The Broad Institute Genome Sequencing Center for Infectious Disease"/>
            <person name="Cerqueira G."/>
            <person name="Feldgarden M."/>
            <person name="Courvalin P."/>
            <person name="Perichon B."/>
            <person name="Grillot-Courvalin C."/>
            <person name="Clermont D."/>
            <person name="Rocha E."/>
            <person name="Yoon E.-J."/>
            <person name="Nemec A."/>
            <person name="Walker B."/>
            <person name="Young S.K."/>
            <person name="Zeng Q."/>
            <person name="Gargeya S."/>
            <person name="Fitzgerald M."/>
            <person name="Haas B."/>
            <person name="Abouelleil A."/>
            <person name="Alvarado L."/>
            <person name="Arachchi H.M."/>
            <person name="Berlin A.M."/>
            <person name="Chapman S.B."/>
            <person name="Dewar J."/>
            <person name="Goldberg J."/>
            <person name="Griggs A."/>
            <person name="Gujja S."/>
            <person name="Hansen M."/>
            <person name="Howarth C."/>
            <person name="Imamovic A."/>
            <person name="Larimer J."/>
            <person name="McCowan C."/>
            <person name="Murphy C."/>
            <person name="Neiman D."/>
            <person name="Pearson M."/>
            <person name="Priest M."/>
            <person name="Roberts A."/>
            <person name="Saif S."/>
            <person name="Shea T."/>
            <person name="Sisk P."/>
            <person name="Sykes S."/>
            <person name="Wortman J."/>
            <person name="Nusbaum C."/>
            <person name="Birren B."/>
        </authorList>
    </citation>
    <scope>NUCLEOTIDE SEQUENCE [LARGE SCALE GENOMIC DNA]</scope>
    <source>
        <strain evidence="1 2">ANC 3649</strain>
    </source>
</reference>
<proteinExistence type="predicted"/>